<proteinExistence type="predicted"/>
<name>A0A645HA13_9ZZZZ</name>
<dbReference type="AlphaFoldDB" id="A0A645HA13"/>
<accession>A0A645HA13</accession>
<gene>
    <name evidence="1" type="ORF">SDC9_182864</name>
</gene>
<protein>
    <submittedName>
        <fullName evidence="1">Uncharacterized protein</fullName>
    </submittedName>
</protein>
<evidence type="ECO:0000313" key="1">
    <source>
        <dbReference type="EMBL" id="MPN35366.1"/>
    </source>
</evidence>
<comment type="caution">
    <text evidence="1">The sequence shown here is derived from an EMBL/GenBank/DDBJ whole genome shotgun (WGS) entry which is preliminary data.</text>
</comment>
<reference evidence="1" key="1">
    <citation type="submission" date="2019-08" db="EMBL/GenBank/DDBJ databases">
        <authorList>
            <person name="Kucharzyk K."/>
            <person name="Murdoch R.W."/>
            <person name="Higgins S."/>
            <person name="Loffler F."/>
        </authorList>
    </citation>
    <scope>NUCLEOTIDE SEQUENCE</scope>
</reference>
<organism evidence="1">
    <name type="scientific">bioreactor metagenome</name>
    <dbReference type="NCBI Taxonomy" id="1076179"/>
    <lineage>
        <taxon>unclassified sequences</taxon>
        <taxon>metagenomes</taxon>
        <taxon>ecological metagenomes</taxon>
    </lineage>
</organism>
<sequence length="112" mass="12553">MGFFLDGGDGLVQNLRIILAPAVKKFDVSLDDRQRSPQFMRCVRYKLALLGISRFHSIQQRVEGIAQISQLIPCIRNPNPVPHISHSNGINRSAHVVDGLEAFMTHIAAHRQ</sequence>
<dbReference type="EMBL" id="VSSQ01088899">
    <property type="protein sequence ID" value="MPN35366.1"/>
    <property type="molecule type" value="Genomic_DNA"/>
</dbReference>